<evidence type="ECO:0000313" key="1">
    <source>
        <dbReference type="EMBL" id="KAJ8879804.1"/>
    </source>
</evidence>
<sequence length="557" mass="61619">MLLHDQRKLCQTLALQNSFFRTTREVNKTTDMSSEILHIESHPTERGVPGELPPTLIFYALGTWEVVCGRAPRRGCRAGGGEVSRSLKGCLPPLCPQPGRAGSLLLMPRARAKCDQIPERRVCRRRACALMEGRAKAVSPRLPNMYYSSATSSSTGSFPSEHKLLPIAFPFLESGPAGGSATRSRELANIHCYKCRRGPHGCLHDLLRRQTKQLSASSAPFRYVALVARPAWLTRTRRVDSRAGCVEWRFVASGGSVEWGYVEDCLQLALPRTPSNSTAVVSLRWQVELRVSSAATCVTDGTIVSRASEDELFGNHGAVAGTTPCNCNTFQTAKSDTFAPFVSPEPTLPGIEPGSTWWETNVELSYFPIARPLCHSVHVEMRNTIDIFASVCFAILFLSTPSLALPSPLLLTASFLSHLCFIFVLTRVSCLPKHVRHLSSCCYKSASGLRGRELMSAWSLSDCATLSDRRRARRETSGERSDQHDEKLEALRALIEGLNSQASARANSIREDKIVGISESVNTKKDSDDKRMNSVNFKIDSVEYERKHKISVLEKKY</sequence>
<dbReference type="EMBL" id="JARBHB010000007">
    <property type="protein sequence ID" value="KAJ8879804.1"/>
    <property type="molecule type" value="Genomic_DNA"/>
</dbReference>
<protein>
    <submittedName>
        <fullName evidence="1">Uncharacterized protein</fullName>
    </submittedName>
</protein>
<keyword evidence="2" id="KW-1185">Reference proteome</keyword>
<reference evidence="1 2" key="1">
    <citation type="submission" date="2023-02" db="EMBL/GenBank/DDBJ databases">
        <title>LHISI_Scaffold_Assembly.</title>
        <authorList>
            <person name="Stuart O.P."/>
            <person name="Cleave R."/>
            <person name="Magrath M.J.L."/>
            <person name="Mikheyev A.S."/>
        </authorList>
    </citation>
    <scope>NUCLEOTIDE SEQUENCE [LARGE SCALE GENOMIC DNA]</scope>
    <source>
        <strain evidence="1">Daus_M_001</strain>
        <tissue evidence="1">Leg muscle</tissue>
    </source>
</reference>
<dbReference type="Proteomes" id="UP001159363">
    <property type="component" value="Chromosome 6"/>
</dbReference>
<accession>A0ABQ9H681</accession>
<gene>
    <name evidence="1" type="ORF">PR048_020412</name>
</gene>
<comment type="caution">
    <text evidence="1">The sequence shown here is derived from an EMBL/GenBank/DDBJ whole genome shotgun (WGS) entry which is preliminary data.</text>
</comment>
<evidence type="ECO:0000313" key="2">
    <source>
        <dbReference type="Proteomes" id="UP001159363"/>
    </source>
</evidence>
<organism evidence="1 2">
    <name type="scientific">Dryococelus australis</name>
    <dbReference type="NCBI Taxonomy" id="614101"/>
    <lineage>
        <taxon>Eukaryota</taxon>
        <taxon>Metazoa</taxon>
        <taxon>Ecdysozoa</taxon>
        <taxon>Arthropoda</taxon>
        <taxon>Hexapoda</taxon>
        <taxon>Insecta</taxon>
        <taxon>Pterygota</taxon>
        <taxon>Neoptera</taxon>
        <taxon>Polyneoptera</taxon>
        <taxon>Phasmatodea</taxon>
        <taxon>Verophasmatodea</taxon>
        <taxon>Anareolatae</taxon>
        <taxon>Phasmatidae</taxon>
        <taxon>Eurycanthinae</taxon>
        <taxon>Dryococelus</taxon>
    </lineage>
</organism>
<proteinExistence type="predicted"/>
<name>A0ABQ9H681_9NEOP</name>